<dbReference type="InterPro" id="IPR005162">
    <property type="entry name" value="Retrotrans_gag_dom"/>
</dbReference>
<sequence>APLVWYNRMELQEGFNTLQWNEFKTEFLADFSRDQSEADKAVALYMRVQGANEDINFYLEDVLTLSLRVDPEMDEARIIANVLRGLQTAPQSWLSGRTNNPIAELRRNIQLWQGLTLLLLPQ</sequence>
<evidence type="ECO:0000313" key="2">
    <source>
        <dbReference type="EMBL" id="JAG35524.1"/>
    </source>
</evidence>
<reference evidence="2" key="2">
    <citation type="submission" date="2014-07" db="EMBL/GenBank/DDBJ databases">
        <authorList>
            <person name="Hull J."/>
        </authorList>
    </citation>
    <scope>NUCLEOTIDE SEQUENCE</scope>
</reference>
<dbReference type="AlphaFoldDB" id="A0A0A9YTM4"/>
<gene>
    <name evidence="2" type="primary">ade_1</name>
    <name evidence="2" type="ORF">CM83_104437</name>
</gene>
<dbReference type="Pfam" id="PF03732">
    <property type="entry name" value="Retrotrans_gag"/>
    <property type="match status" value="1"/>
</dbReference>
<accession>A0A0A9YTM4</accession>
<feature type="domain" description="Retrotransposon gag" evidence="1">
    <location>
        <begin position="5"/>
        <end position="87"/>
    </location>
</feature>
<dbReference type="EMBL" id="GBHO01008080">
    <property type="protein sequence ID" value="JAG35524.1"/>
    <property type="molecule type" value="Transcribed_RNA"/>
</dbReference>
<reference evidence="2" key="1">
    <citation type="journal article" date="2014" name="PLoS ONE">
        <title>Transcriptome-Based Identification of ABC Transporters in the Western Tarnished Plant Bug Lygus hesperus.</title>
        <authorList>
            <person name="Hull J.J."/>
            <person name="Chaney K."/>
            <person name="Geib S.M."/>
            <person name="Fabrick J.A."/>
            <person name="Brent C.S."/>
            <person name="Walsh D."/>
            <person name="Lavine L.C."/>
        </authorList>
    </citation>
    <scope>NUCLEOTIDE SEQUENCE</scope>
</reference>
<feature type="non-terminal residue" evidence="2">
    <location>
        <position position="1"/>
    </location>
</feature>
<name>A0A0A9YTM4_LYGHE</name>
<organism evidence="2">
    <name type="scientific">Lygus hesperus</name>
    <name type="common">Western plant bug</name>
    <dbReference type="NCBI Taxonomy" id="30085"/>
    <lineage>
        <taxon>Eukaryota</taxon>
        <taxon>Metazoa</taxon>
        <taxon>Ecdysozoa</taxon>
        <taxon>Arthropoda</taxon>
        <taxon>Hexapoda</taxon>
        <taxon>Insecta</taxon>
        <taxon>Pterygota</taxon>
        <taxon>Neoptera</taxon>
        <taxon>Paraneoptera</taxon>
        <taxon>Hemiptera</taxon>
        <taxon>Heteroptera</taxon>
        <taxon>Panheteroptera</taxon>
        <taxon>Cimicomorpha</taxon>
        <taxon>Miridae</taxon>
        <taxon>Mirini</taxon>
        <taxon>Lygus</taxon>
    </lineage>
</organism>
<proteinExistence type="predicted"/>
<evidence type="ECO:0000259" key="1">
    <source>
        <dbReference type="Pfam" id="PF03732"/>
    </source>
</evidence>
<protein>
    <submittedName>
        <fullName evidence="2">Adenine deaminase</fullName>
    </submittedName>
</protein>